<dbReference type="Gene3D" id="3.30.240.20">
    <property type="entry name" value="bsu07140 like domains"/>
    <property type="match status" value="1"/>
</dbReference>
<keyword evidence="3" id="KW-1003">Cell membrane</keyword>
<dbReference type="Pfam" id="PF04239">
    <property type="entry name" value="DUF421"/>
    <property type="match status" value="1"/>
</dbReference>
<gene>
    <name evidence="8" type="ORF">ACFPYN_03890</name>
</gene>
<protein>
    <submittedName>
        <fullName evidence="8">YetF domain-containing protein</fullName>
    </submittedName>
</protein>
<dbReference type="RefSeq" id="WP_377732641.1">
    <property type="nucleotide sequence ID" value="NZ_JBHSRI010000002.1"/>
</dbReference>
<reference evidence="9" key="1">
    <citation type="journal article" date="2019" name="Int. J. Syst. Evol. Microbiol.">
        <title>The Global Catalogue of Microorganisms (GCM) 10K type strain sequencing project: providing services to taxonomists for standard genome sequencing and annotation.</title>
        <authorList>
            <consortium name="The Broad Institute Genomics Platform"/>
            <consortium name="The Broad Institute Genome Sequencing Center for Infectious Disease"/>
            <person name="Wu L."/>
            <person name="Ma J."/>
        </authorList>
    </citation>
    <scope>NUCLEOTIDE SEQUENCE [LARGE SCALE GENOMIC DNA]</scope>
    <source>
        <strain evidence="9">CCUG 54527</strain>
    </source>
</reference>
<proteinExistence type="inferred from homology"/>
<evidence type="ECO:0000256" key="3">
    <source>
        <dbReference type="ARBA" id="ARBA00022475"/>
    </source>
</evidence>
<keyword evidence="5" id="KW-1133">Transmembrane helix</keyword>
<accession>A0ABW1L626</accession>
<dbReference type="Proteomes" id="UP001596170">
    <property type="component" value="Unassembled WGS sequence"/>
</dbReference>
<comment type="caution">
    <text evidence="8">The sequence shown here is derived from an EMBL/GenBank/DDBJ whole genome shotgun (WGS) entry which is preliminary data.</text>
</comment>
<comment type="similarity">
    <text evidence="2">Belongs to the UPF0702 family.</text>
</comment>
<evidence type="ECO:0000259" key="7">
    <source>
        <dbReference type="Pfam" id="PF04239"/>
    </source>
</evidence>
<evidence type="ECO:0000313" key="9">
    <source>
        <dbReference type="Proteomes" id="UP001596170"/>
    </source>
</evidence>
<sequence>MENGTINDANLKKLRLTVDKLEARLRQSGIAAINDVQFATIETSGQIGYTLKKEKQPATKEDIQNLIQLIQKGYLTDLTNKTSPEENIFTETVNKNSSNTPNHLQ</sequence>
<evidence type="ECO:0000256" key="1">
    <source>
        <dbReference type="ARBA" id="ARBA00004651"/>
    </source>
</evidence>
<dbReference type="EMBL" id="JBHSRI010000002">
    <property type="protein sequence ID" value="MFC6038592.1"/>
    <property type="molecule type" value="Genomic_DNA"/>
</dbReference>
<dbReference type="PANTHER" id="PTHR34582:SF2">
    <property type="entry name" value="UPF0702 TRANSMEMBRANE PROTEIN YDFR"/>
    <property type="match status" value="1"/>
</dbReference>
<name>A0ABW1L626_9BACL</name>
<dbReference type="InterPro" id="IPR007353">
    <property type="entry name" value="DUF421"/>
</dbReference>
<dbReference type="PANTHER" id="PTHR34582">
    <property type="entry name" value="UPF0702 TRANSMEMBRANE PROTEIN YCAP"/>
    <property type="match status" value="1"/>
</dbReference>
<evidence type="ECO:0000256" key="5">
    <source>
        <dbReference type="ARBA" id="ARBA00022989"/>
    </source>
</evidence>
<evidence type="ECO:0000256" key="4">
    <source>
        <dbReference type="ARBA" id="ARBA00022692"/>
    </source>
</evidence>
<evidence type="ECO:0000313" key="8">
    <source>
        <dbReference type="EMBL" id="MFC6038592.1"/>
    </source>
</evidence>
<comment type="subcellular location">
    <subcellularLocation>
        <location evidence="1">Cell membrane</location>
        <topology evidence="1">Multi-pass membrane protein</topology>
    </subcellularLocation>
</comment>
<feature type="domain" description="YetF C-terminal" evidence="7">
    <location>
        <begin position="1"/>
        <end position="74"/>
    </location>
</feature>
<organism evidence="8 9">
    <name type="scientific">Paenisporosarcina macmurdoensis</name>
    <dbReference type="NCBI Taxonomy" id="212659"/>
    <lineage>
        <taxon>Bacteria</taxon>
        <taxon>Bacillati</taxon>
        <taxon>Bacillota</taxon>
        <taxon>Bacilli</taxon>
        <taxon>Bacillales</taxon>
        <taxon>Caryophanaceae</taxon>
        <taxon>Paenisporosarcina</taxon>
    </lineage>
</organism>
<evidence type="ECO:0000256" key="2">
    <source>
        <dbReference type="ARBA" id="ARBA00006448"/>
    </source>
</evidence>
<dbReference type="InterPro" id="IPR023090">
    <property type="entry name" value="UPF0702_alpha/beta_dom_sf"/>
</dbReference>
<evidence type="ECO:0000256" key="6">
    <source>
        <dbReference type="ARBA" id="ARBA00023136"/>
    </source>
</evidence>
<keyword evidence="9" id="KW-1185">Reference proteome</keyword>
<keyword evidence="6" id="KW-0472">Membrane</keyword>
<keyword evidence="4" id="KW-0812">Transmembrane</keyword>